<organism evidence="8 11">
    <name type="scientific">Loxostege sticticalis</name>
    <name type="common">Beet webworm moth</name>
    <dbReference type="NCBI Taxonomy" id="481309"/>
    <lineage>
        <taxon>Eukaryota</taxon>
        <taxon>Metazoa</taxon>
        <taxon>Ecdysozoa</taxon>
        <taxon>Arthropoda</taxon>
        <taxon>Hexapoda</taxon>
        <taxon>Insecta</taxon>
        <taxon>Pterygota</taxon>
        <taxon>Neoptera</taxon>
        <taxon>Endopterygota</taxon>
        <taxon>Lepidoptera</taxon>
        <taxon>Glossata</taxon>
        <taxon>Ditrysia</taxon>
        <taxon>Pyraloidea</taxon>
        <taxon>Crambidae</taxon>
        <taxon>Pyraustinae</taxon>
        <taxon>Loxostege</taxon>
    </lineage>
</organism>
<gene>
    <name evidence="9" type="ORF">ABMA27_006050</name>
    <name evidence="8" type="ORF">ABMA28_006308</name>
</gene>
<dbReference type="InterPro" id="IPR039596">
    <property type="entry name" value="GAS1"/>
</dbReference>
<evidence type="ECO:0000256" key="1">
    <source>
        <dbReference type="ARBA" id="ARBA00004236"/>
    </source>
</evidence>
<name>A0ABD0SKR1_LOXSC</name>
<evidence type="ECO:0000256" key="5">
    <source>
        <dbReference type="ARBA" id="ARBA00023180"/>
    </source>
</evidence>
<keyword evidence="5" id="KW-0325">Glycoprotein</keyword>
<evidence type="ECO:0000313" key="9">
    <source>
        <dbReference type="EMBL" id="KAL0869843.1"/>
    </source>
</evidence>
<comment type="caution">
    <text evidence="8">The sequence shown here is derived from an EMBL/GenBank/DDBJ whole genome shotgun (WGS) entry which is preliminary data.</text>
</comment>
<comment type="subcellular location">
    <subcellularLocation>
        <location evidence="1">Cell membrane</location>
    </subcellularLocation>
</comment>
<proteinExistence type="predicted"/>
<dbReference type="EMBL" id="JBEUOH010000019">
    <property type="protein sequence ID" value="KAL0869843.1"/>
    <property type="molecule type" value="Genomic_DNA"/>
</dbReference>
<dbReference type="PANTHER" id="PTHR16840:SF3">
    <property type="entry name" value="GROWTH ARREST-SPECIFIC PROTEIN 1"/>
    <property type="match status" value="1"/>
</dbReference>
<evidence type="ECO:0000256" key="6">
    <source>
        <dbReference type="SAM" id="SignalP"/>
    </source>
</evidence>
<keyword evidence="4" id="KW-0472">Membrane</keyword>
<dbReference type="GO" id="GO:0005886">
    <property type="term" value="C:plasma membrane"/>
    <property type="evidence" value="ECO:0007669"/>
    <property type="project" value="UniProtKB-SubCell"/>
</dbReference>
<evidence type="ECO:0000313" key="10">
    <source>
        <dbReference type="Proteomes" id="UP001549920"/>
    </source>
</evidence>
<evidence type="ECO:0000256" key="4">
    <source>
        <dbReference type="ARBA" id="ARBA00023136"/>
    </source>
</evidence>
<sequence length="241" mass="26849">MWLVTAVLVAAVAVAGALRCQEAQLRCAYRAGCGAALENYEMMCNDVLVETNAKCSKACEYALIALTSTAEGKDLMNCQCEDQYCEQARRRIDVCRPQVLRGAANVTSSCRLSQLVCMADAQCAAALGYYKQLCKSMFKGRKCSNRCRNSIEILMKQEKAAPLTTCQCDGNEDYDCPRMQSNLERLCFRKPHEGHRKNHERGHGPKHHKEIEEEVHRGAAVISAVSWSLFLLTAALQFSVR</sequence>
<protein>
    <recommendedName>
        <fullName evidence="7">GDNF/GAS1 domain-containing protein</fullName>
    </recommendedName>
</protein>
<feature type="domain" description="GDNF/GAS1" evidence="7">
    <location>
        <begin position="110"/>
        <end position="183"/>
    </location>
</feature>
<dbReference type="EMBL" id="JBEDNZ010000019">
    <property type="protein sequence ID" value="KAL0820434.1"/>
    <property type="molecule type" value="Genomic_DNA"/>
</dbReference>
<accession>A0ABD0SKR1</accession>
<dbReference type="Proteomes" id="UP001549920">
    <property type="component" value="Unassembled WGS sequence"/>
</dbReference>
<evidence type="ECO:0000313" key="8">
    <source>
        <dbReference type="EMBL" id="KAL0820434.1"/>
    </source>
</evidence>
<feature type="chain" id="PRO_5044722683" description="GDNF/GAS1 domain-containing protein" evidence="6">
    <location>
        <begin position="18"/>
        <end position="241"/>
    </location>
</feature>
<dbReference type="PANTHER" id="PTHR16840">
    <property type="entry name" value="GROWTH ARREST-SPECIFIC PROTEIN 1"/>
    <property type="match status" value="1"/>
</dbReference>
<dbReference type="Pfam" id="PF02351">
    <property type="entry name" value="GDNF"/>
    <property type="match status" value="1"/>
</dbReference>
<evidence type="ECO:0000259" key="7">
    <source>
        <dbReference type="Pfam" id="PF02351"/>
    </source>
</evidence>
<evidence type="ECO:0000313" key="11">
    <source>
        <dbReference type="Proteomes" id="UP001549921"/>
    </source>
</evidence>
<reference evidence="10 11" key="1">
    <citation type="submission" date="2024-06" db="EMBL/GenBank/DDBJ databases">
        <title>A chromosome-level genome assembly of beet webworm, Loxostege sticticalis.</title>
        <authorList>
            <person name="Zhang Y."/>
        </authorList>
    </citation>
    <scope>NUCLEOTIDE SEQUENCE [LARGE SCALE GENOMIC DNA]</scope>
    <source>
        <strain evidence="9">AQ026</strain>
        <strain evidence="8">AQ028</strain>
        <tissue evidence="8">Male pupae</tissue>
        <tissue evidence="9">Whole body</tissue>
    </source>
</reference>
<evidence type="ECO:0000256" key="3">
    <source>
        <dbReference type="ARBA" id="ARBA00022729"/>
    </source>
</evidence>
<keyword evidence="10" id="KW-1185">Reference proteome</keyword>
<dbReference type="AlphaFoldDB" id="A0ABD0SKR1"/>
<dbReference type="InterPro" id="IPR016017">
    <property type="entry name" value="GDNF/GAS1"/>
</dbReference>
<evidence type="ECO:0000256" key="2">
    <source>
        <dbReference type="ARBA" id="ARBA00022475"/>
    </source>
</evidence>
<keyword evidence="2" id="KW-1003">Cell membrane</keyword>
<dbReference type="Proteomes" id="UP001549921">
    <property type="component" value="Unassembled WGS sequence"/>
</dbReference>
<feature type="signal peptide" evidence="6">
    <location>
        <begin position="1"/>
        <end position="17"/>
    </location>
</feature>
<keyword evidence="3 6" id="KW-0732">Signal</keyword>